<sequence length="126" mass="14747">MAQAIIDDWQSKEGNRDMTKLEHAKSTGYERKEEQHNEILKNAIVRDRVVRTSLTEHLSRKWPAKDPSPSGDLFQPDISNTEDDNCLYNCDESDNVSTEFQRFITKMKGENHRLFEYRIVNLSEKS</sequence>
<reference evidence="2 3" key="1">
    <citation type="submission" date="2018-08" db="EMBL/GenBank/DDBJ databases">
        <title>Genome and evolution of the arbuscular mycorrhizal fungus Diversispora epigaea (formerly Glomus versiforme) and its bacterial endosymbionts.</title>
        <authorList>
            <person name="Sun X."/>
            <person name="Fei Z."/>
            <person name="Harrison M."/>
        </authorList>
    </citation>
    <scope>NUCLEOTIDE SEQUENCE [LARGE SCALE GENOMIC DNA]</scope>
    <source>
        <strain evidence="2 3">IT104</strain>
    </source>
</reference>
<comment type="caution">
    <text evidence="2">The sequence shown here is derived from an EMBL/GenBank/DDBJ whole genome shotgun (WGS) entry which is preliminary data.</text>
</comment>
<accession>A0A397INT9</accession>
<proteinExistence type="predicted"/>
<dbReference type="EMBL" id="PQFF01000204">
    <property type="protein sequence ID" value="RHZ74824.1"/>
    <property type="molecule type" value="Genomic_DNA"/>
</dbReference>
<feature type="region of interest" description="Disordered" evidence="1">
    <location>
        <begin position="56"/>
        <end position="78"/>
    </location>
</feature>
<evidence type="ECO:0000313" key="2">
    <source>
        <dbReference type="EMBL" id="RHZ74824.1"/>
    </source>
</evidence>
<evidence type="ECO:0000313" key="3">
    <source>
        <dbReference type="Proteomes" id="UP000266861"/>
    </source>
</evidence>
<organism evidence="2 3">
    <name type="scientific">Diversispora epigaea</name>
    <dbReference type="NCBI Taxonomy" id="1348612"/>
    <lineage>
        <taxon>Eukaryota</taxon>
        <taxon>Fungi</taxon>
        <taxon>Fungi incertae sedis</taxon>
        <taxon>Mucoromycota</taxon>
        <taxon>Glomeromycotina</taxon>
        <taxon>Glomeromycetes</taxon>
        <taxon>Diversisporales</taxon>
        <taxon>Diversisporaceae</taxon>
        <taxon>Diversispora</taxon>
    </lineage>
</organism>
<dbReference type="Proteomes" id="UP000266861">
    <property type="component" value="Unassembled WGS sequence"/>
</dbReference>
<protein>
    <submittedName>
        <fullName evidence="2">Uncharacterized protein</fullName>
    </submittedName>
</protein>
<feature type="region of interest" description="Disordered" evidence="1">
    <location>
        <begin position="1"/>
        <end position="20"/>
    </location>
</feature>
<name>A0A397INT9_9GLOM</name>
<evidence type="ECO:0000256" key="1">
    <source>
        <dbReference type="SAM" id="MobiDB-lite"/>
    </source>
</evidence>
<feature type="compositionally biased region" description="Basic and acidic residues" evidence="1">
    <location>
        <begin position="9"/>
        <end position="20"/>
    </location>
</feature>
<keyword evidence="3" id="KW-1185">Reference proteome</keyword>
<dbReference type="AlphaFoldDB" id="A0A397INT9"/>
<gene>
    <name evidence="2" type="ORF">Glove_219g16</name>
</gene>
<dbReference type="OrthoDB" id="10595626at2759"/>